<dbReference type="RefSeq" id="WP_233723174.1">
    <property type="nucleotide sequence ID" value="NZ_JAJVCN010000001.1"/>
</dbReference>
<proteinExistence type="predicted"/>
<evidence type="ECO:0000256" key="1">
    <source>
        <dbReference type="SAM" id="SignalP"/>
    </source>
</evidence>
<reference evidence="2 3" key="1">
    <citation type="submission" date="2021-12" db="EMBL/GenBank/DDBJ databases">
        <title>Genome sequence of Kibdelosporangium philippinense ATCC 49844.</title>
        <authorList>
            <person name="Fedorov E.A."/>
            <person name="Omeragic M."/>
            <person name="Shalygina K.F."/>
            <person name="Maclea K.S."/>
        </authorList>
    </citation>
    <scope>NUCLEOTIDE SEQUENCE [LARGE SCALE GENOMIC DNA]</scope>
    <source>
        <strain evidence="2 3">ATCC 49844</strain>
    </source>
</reference>
<gene>
    <name evidence="2" type="ORF">LWC34_04745</name>
</gene>
<evidence type="ECO:0008006" key="4">
    <source>
        <dbReference type="Google" id="ProtNLM"/>
    </source>
</evidence>
<protein>
    <recommendedName>
        <fullName evidence="4">Dehydratase</fullName>
    </recommendedName>
</protein>
<evidence type="ECO:0000313" key="3">
    <source>
        <dbReference type="Proteomes" id="UP001521150"/>
    </source>
</evidence>
<dbReference type="EMBL" id="JAJVCN010000001">
    <property type="protein sequence ID" value="MCE7002137.1"/>
    <property type="molecule type" value="Genomic_DNA"/>
</dbReference>
<evidence type="ECO:0000313" key="2">
    <source>
        <dbReference type="EMBL" id="MCE7002137.1"/>
    </source>
</evidence>
<comment type="caution">
    <text evidence="2">The sequence shown here is derived from an EMBL/GenBank/DDBJ whole genome shotgun (WGS) entry which is preliminary data.</text>
</comment>
<feature type="signal peptide" evidence="1">
    <location>
        <begin position="1"/>
        <end position="27"/>
    </location>
</feature>
<accession>A0ABS8Z424</accession>
<feature type="chain" id="PRO_5045601396" description="Dehydratase" evidence="1">
    <location>
        <begin position="28"/>
        <end position="178"/>
    </location>
</feature>
<organism evidence="2 3">
    <name type="scientific">Kibdelosporangium philippinense</name>
    <dbReference type="NCBI Taxonomy" id="211113"/>
    <lineage>
        <taxon>Bacteria</taxon>
        <taxon>Bacillati</taxon>
        <taxon>Actinomycetota</taxon>
        <taxon>Actinomycetes</taxon>
        <taxon>Pseudonocardiales</taxon>
        <taxon>Pseudonocardiaceae</taxon>
        <taxon>Kibdelosporangium</taxon>
    </lineage>
</organism>
<keyword evidence="1" id="KW-0732">Signal</keyword>
<dbReference type="Proteomes" id="UP001521150">
    <property type="component" value="Unassembled WGS sequence"/>
</dbReference>
<sequence>MKRILSALAAAASIAGLALGAAGTAQAAPPPPRPLIVSEIATGTVNTPLRDFIEIVPTGGPVMFPFDVAVLATFAGQTHSLGVIPAYVTIAPGMAYTMAHIGSGLACAQQFFNVNLPANIPIEVRLVQATYPPNVMDSAFISQTFPLFLGQSYHRTWVTPSTFTRAPETPCVPPAFTP</sequence>
<keyword evidence="3" id="KW-1185">Reference proteome</keyword>
<name>A0ABS8Z424_9PSEU</name>